<dbReference type="PANTHER" id="PTHR41533">
    <property type="entry name" value="L,D-TRANSPEPTIDASE HI_1667-RELATED"/>
    <property type="match status" value="1"/>
</dbReference>
<evidence type="ECO:0000256" key="5">
    <source>
        <dbReference type="ARBA" id="ARBA00022984"/>
    </source>
</evidence>
<evidence type="ECO:0000256" key="3">
    <source>
        <dbReference type="ARBA" id="ARBA00022679"/>
    </source>
</evidence>
<organism evidence="9 10">
    <name type="scientific">Solitalea agri</name>
    <dbReference type="NCBI Taxonomy" id="2953739"/>
    <lineage>
        <taxon>Bacteria</taxon>
        <taxon>Pseudomonadati</taxon>
        <taxon>Bacteroidota</taxon>
        <taxon>Sphingobacteriia</taxon>
        <taxon>Sphingobacteriales</taxon>
        <taxon>Sphingobacteriaceae</taxon>
        <taxon>Solitalea</taxon>
    </lineage>
</organism>
<dbReference type="GO" id="GO:0071555">
    <property type="term" value="P:cell wall organization"/>
    <property type="evidence" value="ECO:0007669"/>
    <property type="project" value="UniProtKB-UniRule"/>
</dbReference>
<comment type="pathway">
    <text evidence="1 7">Cell wall biogenesis; peptidoglycan biosynthesis.</text>
</comment>
<evidence type="ECO:0000313" key="9">
    <source>
        <dbReference type="EMBL" id="MCO4294192.1"/>
    </source>
</evidence>
<name>A0A9X2F3T6_9SPHI</name>
<dbReference type="Pfam" id="PF20142">
    <property type="entry name" value="Scaffold"/>
    <property type="match status" value="1"/>
</dbReference>
<feature type="active site" description="Nucleophile" evidence="7">
    <location>
        <position position="416"/>
    </location>
</feature>
<comment type="similarity">
    <text evidence="2">Belongs to the YkuD family.</text>
</comment>
<dbReference type="AlphaFoldDB" id="A0A9X2F3T6"/>
<evidence type="ECO:0000256" key="2">
    <source>
        <dbReference type="ARBA" id="ARBA00005992"/>
    </source>
</evidence>
<evidence type="ECO:0000256" key="1">
    <source>
        <dbReference type="ARBA" id="ARBA00004752"/>
    </source>
</evidence>
<protein>
    <submittedName>
        <fullName evidence="9">L,D-transpeptidase family protein</fullName>
    </submittedName>
</protein>
<keyword evidence="4 7" id="KW-0133">Cell shape</keyword>
<feature type="active site" description="Proton donor/acceptor" evidence="7">
    <location>
        <position position="397"/>
    </location>
</feature>
<dbReference type="CDD" id="cd16913">
    <property type="entry name" value="YkuD_like"/>
    <property type="match status" value="1"/>
</dbReference>
<accession>A0A9X2F3T6</accession>
<keyword evidence="6 7" id="KW-0961">Cell wall biogenesis/degradation</keyword>
<evidence type="ECO:0000259" key="8">
    <source>
        <dbReference type="PROSITE" id="PS52029"/>
    </source>
</evidence>
<keyword evidence="5 7" id="KW-0573">Peptidoglycan synthesis</keyword>
<dbReference type="SUPFAM" id="SSF141523">
    <property type="entry name" value="L,D-transpeptidase catalytic domain-like"/>
    <property type="match status" value="1"/>
</dbReference>
<comment type="caution">
    <text evidence="9">The sequence shown here is derived from an EMBL/GenBank/DDBJ whole genome shotgun (WGS) entry which is preliminary data.</text>
</comment>
<dbReference type="PROSITE" id="PS52029">
    <property type="entry name" value="LD_TPASE"/>
    <property type="match status" value="1"/>
</dbReference>
<dbReference type="GO" id="GO:0004180">
    <property type="term" value="F:carboxypeptidase activity"/>
    <property type="evidence" value="ECO:0007669"/>
    <property type="project" value="UniProtKB-ARBA"/>
</dbReference>
<evidence type="ECO:0000313" key="10">
    <source>
        <dbReference type="Proteomes" id="UP001155182"/>
    </source>
</evidence>
<dbReference type="Pfam" id="PF03734">
    <property type="entry name" value="YkuD"/>
    <property type="match status" value="1"/>
</dbReference>
<dbReference type="PROSITE" id="PS51257">
    <property type="entry name" value="PROKAR_LIPOPROTEIN"/>
    <property type="match status" value="1"/>
</dbReference>
<dbReference type="Gene3D" id="2.40.440.10">
    <property type="entry name" value="L,D-transpeptidase catalytic domain-like"/>
    <property type="match status" value="1"/>
</dbReference>
<dbReference type="EMBL" id="JAMWYS010000053">
    <property type="protein sequence ID" value="MCO4294192.1"/>
    <property type="molecule type" value="Genomic_DNA"/>
</dbReference>
<dbReference type="GO" id="GO:0008360">
    <property type="term" value="P:regulation of cell shape"/>
    <property type="evidence" value="ECO:0007669"/>
    <property type="project" value="UniProtKB-UniRule"/>
</dbReference>
<dbReference type="InterPro" id="IPR005490">
    <property type="entry name" value="LD_TPept_cat_dom"/>
</dbReference>
<dbReference type="InterPro" id="IPR045380">
    <property type="entry name" value="LD_TPept_scaffold_dom"/>
</dbReference>
<sequence length="526" mass="60827">MRNIKLSLLLILVFGLAGCGKKPSATGIYLSELFKDKTYKKFDTAVFNAAVQFELKQQRGKLFNQKVLKRFFEEKSKSDTAWFITLIKDHQIDSLESFFNQSYKHGIAPELFNAKKIDSLKQRFNQGKFDSLRQLYTLMARFQVLTANAYISYASKMQYGCIDPSKIYARYYIPVERPTDSSLFKMLSKQNWVDQLNAIQPKRAEYIFLQKALDTCSDIALRAKILLNMERYRWKIPADSGRFVRVNIPSFNLVVVDTGKVQLTMKVCVGEKREDDYAAKKEIYLKSKLVEDKPLNHETPIMFGKLNNIQLNPKWNIPHSIAQTEILAKSRANPYYLVSSGIRVYNKKGETVDPTEIDWDSVNPNNIPYNFKQDPGDGNALGKFKFNFPNKSSIYLHDTPNKSAFKKDNRAVSHGCIRVADPLTFAKVLIQSPRLFDEIRIETGLPPLDTLKMGRYERKLEHQQAVGRQTRWITIQNSWPLFIDYYTCVPDSNGVKVYNDVYDYDNMLLDSLKRYLVKSNQNSVKQ</sequence>
<evidence type="ECO:0000256" key="6">
    <source>
        <dbReference type="ARBA" id="ARBA00023316"/>
    </source>
</evidence>
<dbReference type="Proteomes" id="UP001155182">
    <property type="component" value="Unassembled WGS sequence"/>
</dbReference>
<evidence type="ECO:0000256" key="7">
    <source>
        <dbReference type="PROSITE-ProRule" id="PRU01373"/>
    </source>
</evidence>
<reference evidence="9" key="1">
    <citation type="submission" date="2022-06" db="EMBL/GenBank/DDBJ databases">
        <title>Solitalea sp. MAHUQ-68 isolated from rhizospheric soil.</title>
        <authorList>
            <person name="Huq M.A."/>
        </authorList>
    </citation>
    <scope>NUCLEOTIDE SEQUENCE</scope>
    <source>
        <strain evidence="9">MAHUQ-68</strain>
    </source>
</reference>
<dbReference type="GO" id="GO:0016740">
    <property type="term" value="F:transferase activity"/>
    <property type="evidence" value="ECO:0007669"/>
    <property type="project" value="UniProtKB-KW"/>
</dbReference>
<evidence type="ECO:0000256" key="4">
    <source>
        <dbReference type="ARBA" id="ARBA00022960"/>
    </source>
</evidence>
<dbReference type="InterPro" id="IPR038063">
    <property type="entry name" value="Transpep_catalytic_dom"/>
</dbReference>
<feature type="domain" description="L,D-TPase catalytic" evidence="8">
    <location>
        <begin position="242"/>
        <end position="442"/>
    </location>
</feature>
<dbReference type="InterPro" id="IPR052905">
    <property type="entry name" value="LD-transpeptidase_YkuD-like"/>
</dbReference>
<dbReference type="GO" id="GO:0009252">
    <property type="term" value="P:peptidoglycan biosynthetic process"/>
    <property type="evidence" value="ECO:0007669"/>
    <property type="project" value="UniProtKB-KW"/>
</dbReference>
<gene>
    <name evidence="9" type="ORF">NF867_15125</name>
</gene>
<keyword evidence="3" id="KW-0808">Transferase</keyword>
<proteinExistence type="inferred from homology"/>
<keyword evidence="10" id="KW-1185">Reference proteome</keyword>
<dbReference type="PANTHER" id="PTHR41533:SF2">
    <property type="entry name" value="BLR7131 PROTEIN"/>
    <property type="match status" value="1"/>
</dbReference>